<dbReference type="Proteomes" id="UP000595437">
    <property type="component" value="Chromosome 9"/>
</dbReference>
<name>A0A7T8GYJ1_CALRO</name>
<keyword evidence="2" id="KW-1185">Reference proteome</keyword>
<organism evidence="1 2">
    <name type="scientific">Caligus rogercresseyi</name>
    <name type="common">Sea louse</name>
    <dbReference type="NCBI Taxonomy" id="217165"/>
    <lineage>
        <taxon>Eukaryota</taxon>
        <taxon>Metazoa</taxon>
        <taxon>Ecdysozoa</taxon>
        <taxon>Arthropoda</taxon>
        <taxon>Crustacea</taxon>
        <taxon>Multicrustacea</taxon>
        <taxon>Hexanauplia</taxon>
        <taxon>Copepoda</taxon>
        <taxon>Siphonostomatoida</taxon>
        <taxon>Caligidae</taxon>
        <taxon>Caligus</taxon>
    </lineage>
</organism>
<evidence type="ECO:0000313" key="1">
    <source>
        <dbReference type="EMBL" id="QQP40228.1"/>
    </source>
</evidence>
<dbReference type="EMBL" id="CP045898">
    <property type="protein sequence ID" value="QQP40228.1"/>
    <property type="molecule type" value="Genomic_DNA"/>
</dbReference>
<protein>
    <submittedName>
        <fullName evidence="1">Uncharacterized protein</fullName>
    </submittedName>
</protein>
<proteinExistence type="predicted"/>
<sequence length="51" mass="5767">MYTLLHGVHDAIMDIQLKSPSQLLSRAHLLTTLQTYFSKLDPELIKFAAVP</sequence>
<accession>A0A7T8GYJ1</accession>
<reference evidence="2" key="1">
    <citation type="submission" date="2021-01" db="EMBL/GenBank/DDBJ databases">
        <title>Caligus Genome Assembly.</title>
        <authorList>
            <person name="Gallardo-Escarate C."/>
        </authorList>
    </citation>
    <scope>NUCLEOTIDE SEQUENCE [LARGE SCALE GENOMIC DNA]</scope>
</reference>
<evidence type="ECO:0000313" key="2">
    <source>
        <dbReference type="Proteomes" id="UP000595437"/>
    </source>
</evidence>
<dbReference type="AlphaFoldDB" id="A0A7T8GYJ1"/>
<gene>
    <name evidence="1" type="ORF">FKW44_014209</name>
</gene>